<name>A0AAV9SSY9_9TELE</name>
<dbReference type="Gene3D" id="2.60.120.200">
    <property type="match status" value="1"/>
</dbReference>
<evidence type="ECO:0000256" key="3">
    <source>
        <dbReference type="ARBA" id="ARBA00022622"/>
    </source>
</evidence>
<keyword evidence="5" id="KW-1015">Disulfide bond</keyword>
<dbReference type="AlphaFoldDB" id="A0AAV9SSY9"/>
<dbReference type="SUPFAM" id="SSF49899">
    <property type="entry name" value="Concanavalin A-like lectins/glucanases"/>
    <property type="match status" value="1"/>
</dbReference>
<evidence type="ECO:0000256" key="6">
    <source>
        <dbReference type="ARBA" id="ARBA00023180"/>
    </source>
</evidence>
<comment type="caution">
    <text evidence="10">The sequence shown here is derived from an EMBL/GenBank/DDBJ whole genome shotgun (WGS) entry which is preliminary data.</text>
</comment>
<keyword evidence="4" id="KW-0472">Membrane</keyword>
<dbReference type="SMART" id="SM00137">
    <property type="entry name" value="MAM"/>
    <property type="match status" value="1"/>
</dbReference>
<dbReference type="InterPro" id="IPR000998">
    <property type="entry name" value="MAM_dom"/>
</dbReference>
<keyword evidence="2" id="KW-1003">Cell membrane</keyword>
<organism evidence="10 11">
    <name type="scientific">Crenichthys baileyi</name>
    <name type="common">White River springfish</name>
    <dbReference type="NCBI Taxonomy" id="28760"/>
    <lineage>
        <taxon>Eukaryota</taxon>
        <taxon>Metazoa</taxon>
        <taxon>Chordata</taxon>
        <taxon>Craniata</taxon>
        <taxon>Vertebrata</taxon>
        <taxon>Euteleostomi</taxon>
        <taxon>Actinopterygii</taxon>
        <taxon>Neopterygii</taxon>
        <taxon>Teleostei</taxon>
        <taxon>Neoteleostei</taxon>
        <taxon>Acanthomorphata</taxon>
        <taxon>Ovalentaria</taxon>
        <taxon>Atherinomorphae</taxon>
        <taxon>Cyprinodontiformes</taxon>
        <taxon>Goodeidae</taxon>
        <taxon>Crenichthys</taxon>
    </lineage>
</organism>
<evidence type="ECO:0000259" key="9">
    <source>
        <dbReference type="PROSITE" id="PS50060"/>
    </source>
</evidence>
<dbReference type="Pfam" id="PF00629">
    <property type="entry name" value="MAM"/>
    <property type="match status" value="1"/>
</dbReference>
<evidence type="ECO:0000256" key="7">
    <source>
        <dbReference type="ARBA" id="ARBA00023288"/>
    </source>
</evidence>
<evidence type="ECO:0000256" key="1">
    <source>
        <dbReference type="ARBA" id="ARBA00004609"/>
    </source>
</evidence>
<sequence length="231" mass="25633">MFTQEKNDDFDWTRHSAATRDTKYTPNTGPSTDHTGSKQGFYMYIETSRPRKEGDQARLVSPFFNIAPKNPYGITNPPAYCFGFFYHMYGKHIGTLNAFLKQKGQMTLEAAVWSLSGNQGDRWKQAKVSIHPTSSFQVVLEGIRGPGIEGDIAIDDITLEEGECRDPPPNISANALSTSSHIWLLYATLVLTLLEAAYISDNTVLTSPSGQRTVCRQGKKAERSAELYAAV</sequence>
<keyword evidence="11" id="KW-1185">Reference proteome</keyword>
<keyword evidence="8" id="KW-0393">Immunoglobulin domain</keyword>
<evidence type="ECO:0000256" key="2">
    <source>
        <dbReference type="ARBA" id="ARBA00022475"/>
    </source>
</evidence>
<dbReference type="InterPro" id="IPR013320">
    <property type="entry name" value="ConA-like_dom_sf"/>
</dbReference>
<keyword evidence="3" id="KW-0336">GPI-anchor</keyword>
<evidence type="ECO:0000313" key="11">
    <source>
        <dbReference type="Proteomes" id="UP001311232"/>
    </source>
</evidence>
<keyword evidence="6" id="KW-0325">Glycoprotein</keyword>
<dbReference type="FunFam" id="2.60.120.200:FF:000019">
    <property type="entry name" value="MAM domain containing glycosylphosphatidylinositol anchor 2"/>
    <property type="match status" value="1"/>
</dbReference>
<dbReference type="PROSITE" id="PS50060">
    <property type="entry name" value="MAM_2"/>
    <property type="match status" value="1"/>
</dbReference>
<dbReference type="GO" id="GO:0098552">
    <property type="term" value="C:side of membrane"/>
    <property type="evidence" value="ECO:0007669"/>
    <property type="project" value="UniProtKB-KW"/>
</dbReference>
<dbReference type="Proteomes" id="UP001311232">
    <property type="component" value="Unassembled WGS sequence"/>
</dbReference>
<dbReference type="PRINTS" id="PR00020">
    <property type="entry name" value="MAMDOMAIN"/>
</dbReference>
<dbReference type="GO" id="GO:0005886">
    <property type="term" value="C:plasma membrane"/>
    <property type="evidence" value="ECO:0007669"/>
    <property type="project" value="UniProtKB-SubCell"/>
</dbReference>
<evidence type="ECO:0000256" key="5">
    <source>
        <dbReference type="ARBA" id="ARBA00023157"/>
    </source>
</evidence>
<dbReference type="PANTHER" id="PTHR23282:SF137">
    <property type="entry name" value="MAM DOMAIN-CONTAINING GLYCOSYLPHOSPHATIDYLINOSITOL ANCHOR PROTEIN 2"/>
    <property type="match status" value="1"/>
</dbReference>
<protein>
    <submittedName>
        <fullName evidence="10">MAM domain-containing glycosylphosphatidylinositol anchor protein 2</fullName>
    </submittedName>
</protein>
<evidence type="ECO:0000313" key="10">
    <source>
        <dbReference type="EMBL" id="KAK5624178.1"/>
    </source>
</evidence>
<gene>
    <name evidence="10" type="primary">MDGA2_2</name>
    <name evidence="10" type="ORF">CRENBAI_002484</name>
</gene>
<dbReference type="InterPro" id="IPR051560">
    <property type="entry name" value="MAM_domain-containing"/>
</dbReference>
<accession>A0AAV9SSY9</accession>
<proteinExistence type="predicted"/>
<dbReference type="EMBL" id="JAHHUM010000002">
    <property type="protein sequence ID" value="KAK5624178.1"/>
    <property type="molecule type" value="Genomic_DNA"/>
</dbReference>
<dbReference type="CDD" id="cd06263">
    <property type="entry name" value="MAM"/>
    <property type="match status" value="1"/>
</dbReference>
<feature type="domain" description="MAM" evidence="9">
    <location>
        <begin position="1"/>
        <end position="166"/>
    </location>
</feature>
<keyword evidence="7" id="KW-0449">Lipoprotein</keyword>
<comment type="subcellular location">
    <subcellularLocation>
        <location evidence="1">Cell membrane</location>
        <topology evidence="1">Lipid-anchor</topology>
        <topology evidence="1">GPI-anchor</topology>
    </subcellularLocation>
</comment>
<reference evidence="10 11" key="1">
    <citation type="submission" date="2021-06" db="EMBL/GenBank/DDBJ databases">
        <authorList>
            <person name="Palmer J.M."/>
        </authorList>
    </citation>
    <scope>NUCLEOTIDE SEQUENCE [LARGE SCALE GENOMIC DNA]</scope>
    <source>
        <strain evidence="10 11">MEX-2019</strain>
        <tissue evidence="10">Muscle</tissue>
    </source>
</reference>
<evidence type="ECO:0000256" key="8">
    <source>
        <dbReference type="ARBA" id="ARBA00023319"/>
    </source>
</evidence>
<dbReference type="PANTHER" id="PTHR23282">
    <property type="entry name" value="APICAL ENDOSOMAL GLYCOPROTEIN PRECURSOR"/>
    <property type="match status" value="1"/>
</dbReference>
<evidence type="ECO:0000256" key="4">
    <source>
        <dbReference type="ARBA" id="ARBA00023136"/>
    </source>
</evidence>